<dbReference type="RefSeq" id="WP_123198442.1">
    <property type="nucleotide sequence ID" value="NZ_QICB01000005.1"/>
</dbReference>
<keyword evidence="2" id="KW-1185">Reference proteome</keyword>
<dbReference type="EMBL" id="QICB01000005">
    <property type="protein sequence ID" value="RNL19449.1"/>
    <property type="molecule type" value="Genomic_DNA"/>
</dbReference>
<proteinExistence type="predicted"/>
<reference evidence="2" key="1">
    <citation type="submission" date="2018-05" db="EMBL/GenBank/DDBJ databases">
        <title>Genome Sequencing of selected type strains of the family Eggerthellaceae.</title>
        <authorList>
            <person name="Danylec N."/>
            <person name="Stoll D.A."/>
            <person name="Doetsch A."/>
            <person name="Huch M."/>
        </authorList>
    </citation>
    <scope>NUCLEOTIDE SEQUENCE [LARGE SCALE GENOMIC DNA]</scope>
    <source>
        <strain evidence="2">DSM 17537</strain>
    </source>
</reference>
<gene>
    <name evidence="1" type="ORF">DMP07_07045</name>
</gene>
<dbReference type="AlphaFoldDB" id="A0A3N0AEN6"/>
<dbReference type="InterPro" id="IPR021246">
    <property type="entry name" value="DUF2797"/>
</dbReference>
<name>A0A3N0AEN6_9ACTN</name>
<dbReference type="OrthoDB" id="3171606at2"/>
<organism evidence="1 2">
    <name type="scientific">Slackia faecicanis</name>
    <dbReference type="NCBI Taxonomy" id="255723"/>
    <lineage>
        <taxon>Bacteria</taxon>
        <taxon>Bacillati</taxon>
        <taxon>Actinomycetota</taxon>
        <taxon>Coriobacteriia</taxon>
        <taxon>Eggerthellales</taxon>
        <taxon>Eggerthellaceae</taxon>
        <taxon>Slackia</taxon>
    </lineage>
</organism>
<evidence type="ECO:0000313" key="1">
    <source>
        <dbReference type="EMBL" id="RNL19449.1"/>
    </source>
</evidence>
<protein>
    <submittedName>
        <fullName evidence="1">DUF2797 domain-containing protein</fullName>
    </submittedName>
</protein>
<accession>A0A3N0AEN6</accession>
<sequence>MPRFFPESTLVFSGLGYGPEGPYLQMNDLEAQKQMRLPVLGRTFTLKKLPKRYCIGPFDLKTYESGACPLMTELPEASTYSDDMCPACREATGFNPAFYNADAISPQQRAYNLTPHFVYMAYFSPAHLKVGISSETRGIERLLEQGARVAGILKRYPNADEARALEAKLCAQDGILETMRLGTKNKLLSEPFNAQAAIDCVFETARAHGVEPECGVLDLTPYYFGEGAQVPELIQVPDGSPADACAGRCVGMVGGTLALEQQGNVFAVPVKDWESHAVEITVGEMLVEYEYEPQQMGLW</sequence>
<comment type="caution">
    <text evidence="1">The sequence shown here is derived from an EMBL/GenBank/DDBJ whole genome shotgun (WGS) entry which is preliminary data.</text>
</comment>
<dbReference type="Proteomes" id="UP000267368">
    <property type="component" value="Unassembled WGS sequence"/>
</dbReference>
<evidence type="ECO:0000313" key="2">
    <source>
        <dbReference type="Proteomes" id="UP000267368"/>
    </source>
</evidence>
<dbReference type="Pfam" id="PF10977">
    <property type="entry name" value="DUF2797"/>
    <property type="match status" value="1"/>
</dbReference>